<evidence type="ECO:0000313" key="2">
    <source>
        <dbReference type="EMBL" id="WZW99185.1"/>
    </source>
</evidence>
<protein>
    <submittedName>
        <fullName evidence="2">Uncharacterized protein</fullName>
    </submittedName>
</protein>
<dbReference type="EMBL" id="CP115965">
    <property type="protein sequence ID" value="WZW99185.1"/>
    <property type="molecule type" value="Genomic_DNA"/>
</dbReference>
<name>A0ABZ3CBP4_9ACTN</name>
<evidence type="ECO:0000313" key="3">
    <source>
        <dbReference type="Proteomes" id="UP001434337"/>
    </source>
</evidence>
<dbReference type="Proteomes" id="UP001434337">
    <property type="component" value="Chromosome"/>
</dbReference>
<proteinExistence type="predicted"/>
<organism evidence="2 3">
    <name type="scientific">Propioniciclava soli</name>
    <dbReference type="NCBI Taxonomy" id="2775081"/>
    <lineage>
        <taxon>Bacteria</taxon>
        <taxon>Bacillati</taxon>
        <taxon>Actinomycetota</taxon>
        <taxon>Actinomycetes</taxon>
        <taxon>Propionibacteriales</taxon>
        <taxon>Propionibacteriaceae</taxon>
        <taxon>Propioniciclava</taxon>
    </lineage>
</organism>
<accession>A0ABZ3CBP4</accession>
<reference evidence="2 3" key="1">
    <citation type="journal article" date="2023" name="Environ Microbiome">
        <title>A coral-associated actinobacterium mitigates coral bleaching under heat stress.</title>
        <authorList>
            <person name="Li J."/>
            <person name="Zou Y."/>
            <person name="Li Q."/>
            <person name="Zhang J."/>
            <person name="Bourne D.G."/>
            <person name="Lyu Y."/>
            <person name="Liu C."/>
            <person name="Zhang S."/>
        </authorList>
    </citation>
    <scope>NUCLEOTIDE SEQUENCE [LARGE SCALE GENOMIC DNA]</scope>
    <source>
        <strain evidence="2 3">SCSIO 13291</strain>
    </source>
</reference>
<dbReference type="RefSeq" id="WP_342372955.1">
    <property type="nucleotide sequence ID" value="NZ_CP115965.1"/>
</dbReference>
<gene>
    <name evidence="2" type="ORF">PCC79_03010</name>
</gene>
<feature type="region of interest" description="Disordered" evidence="1">
    <location>
        <begin position="50"/>
        <end position="70"/>
    </location>
</feature>
<keyword evidence="3" id="KW-1185">Reference proteome</keyword>
<evidence type="ECO:0000256" key="1">
    <source>
        <dbReference type="SAM" id="MobiDB-lite"/>
    </source>
</evidence>
<sequence length="70" mass="7392">MPANPVPMAVPVLDAPTLRAKPRVASRPHQQAERWISTLSALNPRRPNSIASATATQAAGDLGKVTPDRA</sequence>